<evidence type="ECO:0000256" key="1">
    <source>
        <dbReference type="ARBA" id="ARBA00009820"/>
    </source>
</evidence>
<reference evidence="4" key="1">
    <citation type="journal article" date="2005" name="Environ. Microbiol.">
        <title>Genetic and functional properties of uncultivated thermophilic crenarchaeotes from a subsurface gold mine as revealed by analysis of genome fragments.</title>
        <authorList>
            <person name="Nunoura T."/>
            <person name="Hirayama H."/>
            <person name="Takami H."/>
            <person name="Oida H."/>
            <person name="Nishi S."/>
            <person name="Shimamura S."/>
            <person name="Suzuki Y."/>
            <person name="Inagaki F."/>
            <person name="Takai K."/>
            <person name="Nealson K.H."/>
            <person name="Horikoshi K."/>
        </authorList>
    </citation>
    <scope>NUCLEOTIDE SEQUENCE</scope>
</reference>
<dbReference type="InterPro" id="IPR013783">
    <property type="entry name" value="Ig-like_fold"/>
</dbReference>
<dbReference type="SUPFAM" id="SSF49299">
    <property type="entry name" value="PKD domain"/>
    <property type="match status" value="1"/>
</dbReference>
<organism evidence="4">
    <name type="scientific">uncultured Acetothermia bacterium</name>
    <dbReference type="NCBI Taxonomy" id="236499"/>
    <lineage>
        <taxon>Bacteria</taxon>
        <taxon>Candidatus Bipolaricaulota</taxon>
        <taxon>environmental samples</taxon>
    </lineage>
</organism>
<gene>
    <name evidence="4" type="ORF">HGMM_F37H05C21</name>
</gene>
<dbReference type="InterPro" id="IPR011659">
    <property type="entry name" value="WD40"/>
</dbReference>
<dbReference type="SMART" id="SM00089">
    <property type="entry name" value="PKD"/>
    <property type="match status" value="1"/>
</dbReference>
<dbReference type="InterPro" id="IPR035986">
    <property type="entry name" value="PKD_dom_sf"/>
</dbReference>
<dbReference type="InterPro" id="IPR000601">
    <property type="entry name" value="PKD_dom"/>
</dbReference>
<dbReference type="PANTHER" id="PTHR36842">
    <property type="entry name" value="PROTEIN TOLB HOMOLOG"/>
    <property type="match status" value="1"/>
</dbReference>
<evidence type="ECO:0000256" key="2">
    <source>
        <dbReference type="SAM" id="SignalP"/>
    </source>
</evidence>
<dbReference type="InterPro" id="IPR011042">
    <property type="entry name" value="6-blade_b-propeller_TolB-like"/>
</dbReference>
<proteinExistence type="inferred from homology"/>
<evidence type="ECO:0000313" key="4">
    <source>
        <dbReference type="EMBL" id="BAL56428.1"/>
    </source>
</evidence>
<feature type="domain" description="PKD" evidence="3">
    <location>
        <begin position="31"/>
        <end position="103"/>
    </location>
</feature>
<comment type="similarity">
    <text evidence="1">Belongs to the TolB family.</text>
</comment>
<reference evidence="4" key="2">
    <citation type="journal article" date="2012" name="PLoS ONE">
        <title>A Deeply Branching Thermophilic Bacterium with an Ancient Acetyl-CoA Pathway Dominates a Subsurface Ecosystem.</title>
        <authorList>
            <person name="Takami H."/>
            <person name="Noguchi H."/>
            <person name="Takaki Y."/>
            <person name="Uchiyama I."/>
            <person name="Toyoda A."/>
            <person name="Nishi S."/>
            <person name="Chee G.-J."/>
            <person name="Arai W."/>
            <person name="Nunoura T."/>
            <person name="Itoh T."/>
            <person name="Hattori M."/>
            <person name="Takai K."/>
        </authorList>
    </citation>
    <scope>NUCLEOTIDE SEQUENCE</scope>
</reference>
<dbReference type="InterPro" id="IPR022409">
    <property type="entry name" value="PKD/Chitinase_dom"/>
</dbReference>
<dbReference type="SUPFAM" id="SSF69304">
    <property type="entry name" value="Tricorn protease N-terminal domain"/>
    <property type="match status" value="2"/>
</dbReference>
<keyword evidence="2" id="KW-0732">Signal</keyword>
<dbReference type="AlphaFoldDB" id="H5SJU2"/>
<protein>
    <submittedName>
        <fullName evidence="4">WD-40 repeat-containing protein</fullName>
    </submittedName>
</protein>
<feature type="chain" id="PRO_5003598167" evidence="2">
    <location>
        <begin position="29"/>
        <end position="410"/>
    </location>
</feature>
<name>H5SJU2_9BACT</name>
<dbReference type="CDD" id="cd00146">
    <property type="entry name" value="PKD"/>
    <property type="match status" value="1"/>
</dbReference>
<dbReference type="Pfam" id="PF07676">
    <property type="entry name" value="PD40"/>
    <property type="match status" value="4"/>
</dbReference>
<evidence type="ECO:0000259" key="3">
    <source>
        <dbReference type="PROSITE" id="PS50093"/>
    </source>
</evidence>
<dbReference type="Pfam" id="PF18911">
    <property type="entry name" value="PKD_4"/>
    <property type="match status" value="1"/>
</dbReference>
<feature type="signal peptide" evidence="2">
    <location>
        <begin position="1"/>
        <end position="28"/>
    </location>
</feature>
<accession>H5SJU2</accession>
<dbReference type="PROSITE" id="PS51257">
    <property type="entry name" value="PROKAR_LIPOPROTEIN"/>
    <property type="match status" value="1"/>
</dbReference>
<sequence length="410" mass="43795">MVRTVMRRPERILFLIALLLSLSGCTLAQAPLAVFIATPTTGEAPLTVSFDASGSSDPDGTISQYEWDFNNDGTVDAAGVTVTHTFSTAGLYTVVLTVTDSTGLKSSFALFINVLETTIFLTHWDGVSGGIFRVNTNGTTLTQITTGIDAWPALAPNGRQLVAFARDVDPDPAVFQFDIFTMLPNGTFQTNLTQQTGSLEIQPTWSPDATKIAFATNRDGNFEIYTMNADGTNQSRLTTVAPKNAFAPRWSPTNPNLLIFVTTNNTAPHALDIWKVNADGTGMTNLTNRPSFNDGAISPITSLPSPPSWSPDGTKIAFTSDQTGSLDIFVMNADGSSIVSLNTFASSSTANLATSAEFDPFWLPNGTEIAFVSDRDGTYQLYKVNLATGAVTKLTSSGINLTPARSTPTR</sequence>
<dbReference type="Gene3D" id="2.120.10.30">
    <property type="entry name" value="TolB, C-terminal domain"/>
    <property type="match status" value="2"/>
</dbReference>
<dbReference type="Gene3D" id="2.60.40.10">
    <property type="entry name" value="Immunoglobulins"/>
    <property type="match status" value="1"/>
</dbReference>
<dbReference type="EMBL" id="AP011747">
    <property type="protein sequence ID" value="BAL56428.1"/>
    <property type="molecule type" value="Genomic_DNA"/>
</dbReference>
<dbReference type="PANTHER" id="PTHR36842:SF1">
    <property type="entry name" value="PROTEIN TOLB"/>
    <property type="match status" value="1"/>
</dbReference>
<dbReference type="PROSITE" id="PS50093">
    <property type="entry name" value="PKD"/>
    <property type="match status" value="1"/>
</dbReference>